<accession>A0A8J3MCK4</accession>
<dbReference type="InterPro" id="IPR050789">
    <property type="entry name" value="Diverse_Enzym_Activities"/>
</dbReference>
<evidence type="ECO:0000259" key="1">
    <source>
        <dbReference type="Pfam" id="PF00144"/>
    </source>
</evidence>
<name>A0A8J3MCK4_9RHOB</name>
<dbReference type="RefSeq" id="WP_051312129.1">
    <property type="nucleotide sequence ID" value="NZ_BNAP01000003.1"/>
</dbReference>
<feature type="domain" description="Beta-lactamase-related" evidence="1">
    <location>
        <begin position="27"/>
        <end position="292"/>
    </location>
</feature>
<organism evidence="2 3">
    <name type="scientific">Pseudodonghicola xiamenensis</name>
    <dbReference type="NCBI Taxonomy" id="337702"/>
    <lineage>
        <taxon>Bacteria</taxon>
        <taxon>Pseudomonadati</taxon>
        <taxon>Pseudomonadota</taxon>
        <taxon>Alphaproteobacteria</taxon>
        <taxon>Rhodobacterales</taxon>
        <taxon>Paracoccaceae</taxon>
        <taxon>Pseudodonghicola</taxon>
    </lineage>
</organism>
<dbReference type="AlphaFoldDB" id="A0A8J3MCK4"/>
<protein>
    <submittedName>
        <fullName evidence="2">Serine hydrolase</fullName>
    </submittedName>
</protein>
<dbReference type="SUPFAM" id="SSF56601">
    <property type="entry name" value="beta-lactamase/transpeptidase-like"/>
    <property type="match status" value="1"/>
</dbReference>
<evidence type="ECO:0000313" key="2">
    <source>
        <dbReference type="EMBL" id="GHG84883.1"/>
    </source>
</evidence>
<dbReference type="Gene3D" id="3.40.710.10">
    <property type="entry name" value="DD-peptidase/beta-lactamase superfamily"/>
    <property type="match status" value="1"/>
</dbReference>
<evidence type="ECO:0000313" key="3">
    <source>
        <dbReference type="Proteomes" id="UP000611500"/>
    </source>
</evidence>
<dbReference type="PANTHER" id="PTHR43283">
    <property type="entry name" value="BETA-LACTAMASE-RELATED"/>
    <property type="match status" value="1"/>
</dbReference>
<sequence length="298" mass="31497">MAMTILMAAVDAAGHSLHDTAGAAILPWWSVTKTAIAALVLRDAERGLIALDTLLPGRPYTPRQLLQHRAGLGDYASLPSYRAAAATDEEPWPVDELLRQAGAKTLRYIPGAGWAYSNIGYLLLRQMLEQTHEAQLSTLIRDSILAPLGLNARLAKTRADFTALHWPAAQHYHPGWVYHGCLIGTAREAALMMQMILQGDLLSPDMRALMRTPAMEGPAIPGRPWSATGYGMGLMLGAAPGVGAALGHSGSGPFAANYVGCFPDKLPGVTLAAFCDGPDSAPAEQAAIALADKVATTV</sequence>
<dbReference type="Pfam" id="PF00144">
    <property type="entry name" value="Beta-lactamase"/>
    <property type="match status" value="1"/>
</dbReference>
<proteinExistence type="predicted"/>
<dbReference type="InterPro" id="IPR001466">
    <property type="entry name" value="Beta-lactam-related"/>
</dbReference>
<dbReference type="InterPro" id="IPR012338">
    <property type="entry name" value="Beta-lactam/transpept-like"/>
</dbReference>
<dbReference type="Proteomes" id="UP000611500">
    <property type="component" value="Unassembled WGS sequence"/>
</dbReference>
<dbReference type="GO" id="GO:0016787">
    <property type="term" value="F:hydrolase activity"/>
    <property type="evidence" value="ECO:0007669"/>
    <property type="project" value="UniProtKB-KW"/>
</dbReference>
<keyword evidence="2" id="KW-0378">Hydrolase</keyword>
<keyword evidence="3" id="KW-1185">Reference proteome</keyword>
<reference evidence="2" key="1">
    <citation type="journal article" date="2014" name="Int. J. Syst. Evol. Microbiol.">
        <title>Complete genome sequence of Corynebacterium casei LMG S-19264T (=DSM 44701T), isolated from a smear-ripened cheese.</title>
        <authorList>
            <consortium name="US DOE Joint Genome Institute (JGI-PGF)"/>
            <person name="Walter F."/>
            <person name="Albersmeier A."/>
            <person name="Kalinowski J."/>
            <person name="Ruckert C."/>
        </authorList>
    </citation>
    <scope>NUCLEOTIDE SEQUENCE</scope>
    <source>
        <strain evidence="2">CGMCC 1.7081</strain>
    </source>
</reference>
<comment type="caution">
    <text evidence="2">The sequence shown here is derived from an EMBL/GenBank/DDBJ whole genome shotgun (WGS) entry which is preliminary data.</text>
</comment>
<dbReference type="EMBL" id="BNAP01000003">
    <property type="protein sequence ID" value="GHG84883.1"/>
    <property type="molecule type" value="Genomic_DNA"/>
</dbReference>
<gene>
    <name evidence="2" type="ORF">GCM10010961_11490</name>
</gene>
<reference evidence="2" key="2">
    <citation type="submission" date="2020-09" db="EMBL/GenBank/DDBJ databases">
        <authorList>
            <person name="Sun Q."/>
            <person name="Zhou Y."/>
        </authorList>
    </citation>
    <scope>NUCLEOTIDE SEQUENCE</scope>
    <source>
        <strain evidence="2">CGMCC 1.7081</strain>
    </source>
</reference>